<evidence type="ECO:0000256" key="2">
    <source>
        <dbReference type="SAM" id="MobiDB-lite"/>
    </source>
</evidence>
<dbReference type="CDD" id="cd16936">
    <property type="entry name" value="HATPase_RsbW-like"/>
    <property type="match status" value="1"/>
</dbReference>
<dbReference type="InterPro" id="IPR036513">
    <property type="entry name" value="STAS_dom_sf"/>
</dbReference>
<gene>
    <name evidence="4" type="ORF">WCD74_15815</name>
</gene>
<evidence type="ECO:0000313" key="4">
    <source>
        <dbReference type="EMBL" id="MEJ2869242.1"/>
    </source>
</evidence>
<feature type="compositionally biased region" description="Low complexity" evidence="2">
    <location>
        <begin position="50"/>
        <end position="76"/>
    </location>
</feature>
<comment type="caution">
    <text evidence="4">The sequence shown here is derived from an EMBL/GenBank/DDBJ whole genome shotgun (WGS) entry which is preliminary data.</text>
</comment>
<evidence type="ECO:0000259" key="3">
    <source>
        <dbReference type="PROSITE" id="PS50801"/>
    </source>
</evidence>
<keyword evidence="5" id="KW-1185">Reference proteome</keyword>
<dbReference type="InterPro" id="IPR001932">
    <property type="entry name" value="PPM-type_phosphatase-like_dom"/>
</dbReference>
<feature type="compositionally biased region" description="Low complexity" evidence="2">
    <location>
        <begin position="1"/>
        <end position="21"/>
    </location>
</feature>
<sequence length="505" mass="52005">MRTTRSSATSPPARSSGPSSRRCSRRASRSCPPSTWLRAISSPGPNGPRAATGSTPGSSRTGASASPSGTSSGTGVGAAAVMSQLRAVLADALETTADAEAALRQLERFAATVRGAHAATVVVAVLDPVAGVLDYVTRGHPAPVLVDAAGRGRSLLGSGGGPLGGELDGPAQRTELAEGDVVMFFSDGLVERRGRPYPEGIDRLTRISEGAVQGRIWPAGTASSVVERVCVDAVDILAREGHEDDATILAVSRRPAVAPLEIHAHATPSNVAEARARVRAWLADLRVDPTDQLALEMAVGEALDNAVEHGLAHDARGTIAVSLVLTTDGRVHVSVGDDGTWREPGPAATGRGRGLVVLGSVGEGLDIAADPGGTTVRLHRRVGRPVRDPVREAPTPDPTEEPPFSAQPLPGAPDTIVVAGPVDSRSADEFRRALAHASRGSTTDSTVDLSAVTHLTSIGVAALVETREKAERAGRRCRFVAPTGTAAAFVLDLVGLSRGEPESDH</sequence>
<dbReference type="InterPro" id="IPR052016">
    <property type="entry name" value="Bact_Sigma-Reg"/>
</dbReference>
<dbReference type="SMART" id="SM00331">
    <property type="entry name" value="PP2C_SIG"/>
    <property type="match status" value="1"/>
</dbReference>
<dbReference type="Gene3D" id="3.30.750.24">
    <property type="entry name" value="STAS domain"/>
    <property type="match status" value="1"/>
</dbReference>
<dbReference type="SUPFAM" id="SSF55874">
    <property type="entry name" value="ATPase domain of HSP90 chaperone/DNA topoisomerase II/histidine kinase"/>
    <property type="match status" value="1"/>
</dbReference>
<dbReference type="PANTHER" id="PTHR43156">
    <property type="entry name" value="STAGE II SPORULATION PROTEIN E-RELATED"/>
    <property type="match status" value="1"/>
</dbReference>
<dbReference type="Gene3D" id="3.30.565.10">
    <property type="entry name" value="Histidine kinase-like ATPase, C-terminal domain"/>
    <property type="match status" value="1"/>
</dbReference>
<feature type="region of interest" description="Disordered" evidence="2">
    <location>
        <begin position="383"/>
        <end position="413"/>
    </location>
</feature>
<name>A0ABU8MRL9_9PSEU</name>
<dbReference type="Proteomes" id="UP001385809">
    <property type="component" value="Unassembled WGS sequence"/>
</dbReference>
<dbReference type="Pfam" id="PF13466">
    <property type="entry name" value="STAS_2"/>
    <property type="match status" value="1"/>
</dbReference>
<accession>A0ABU8MRL9</accession>
<dbReference type="Pfam" id="PF13581">
    <property type="entry name" value="HATPase_c_2"/>
    <property type="match status" value="1"/>
</dbReference>
<keyword evidence="1" id="KW-0378">Hydrolase</keyword>
<dbReference type="SUPFAM" id="SSF52091">
    <property type="entry name" value="SpoIIaa-like"/>
    <property type="match status" value="1"/>
</dbReference>
<organism evidence="4 5">
    <name type="scientific">Actinomycetospora aurantiaca</name>
    <dbReference type="NCBI Taxonomy" id="3129233"/>
    <lineage>
        <taxon>Bacteria</taxon>
        <taxon>Bacillati</taxon>
        <taxon>Actinomycetota</taxon>
        <taxon>Actinomycetes</taxon>
        <taxon>Pseudonocardiales</taxon>
        <taxon>Pseudonocardiaceae</taxon>
        <taxon>Actinomycetospora</taxon>
    </lineage>
</organism>
<dbReference type="Gene3D" id="3.60.40.10">
    <property type="entry name" value="PPM-type phosphatase domain"/>
    <property type="match status" value="1"/>
</dbReference>
<dbReference type="RefSeq" id="WP_337696006.1">
    <property type="nucleotide sequence ID" value="NZ_JBBEGN010000007.1"/>
</dbReference>
<dbReference type="InterPro" id="IPR036890">
    <property type="entry name" value="HATPase_C_sf"/>
</dbReference>
<dbReference type="InterPro" id="IPR003594">
    <property type="entry name" value="HATPase_dom"/>
</dbReference>
<dbReference type="InterPro" id="IPR058548">
    <property type="entry name" value="MlaB-like_STAS"/>
</dbReference>
<protein>
    <submittedName>
        <fullName evidence="4">SpoIIE family protein phosphatase</fullName>
    </submittedName>
</protein>
<reference evidence="4 5" key="1">
    <citation type="submission" date="2024-03" db="EMBL/GenBank/DDBJ databases">
        <title>Actinomycetospora sp. OC33-EN08, a novel actinomycete isolated from wild orchid (Aerides multiflora).</title>
        <authorList>
            <person name="Suriyachadkun C."/>
        </authorList>
    </citation>
    <scope>NUCLEOTIDE SEQUENCE [LARGE SCALE GENOMIC DNA]</scope>
    <source>
        <strain evidence="4 5">OC33-EN08</strain>
    </source>
</reference>
<feature type="domain" description="STAS" evidence="3">
    <location>
        <begin position="416"/>
        <end position="505"/>
    </location>
</feature>
<dbReference type="CDD" id="cd07043">
    <property type="entry name" value="STAS_anti-anti-sigma_factors"/>
    <property type="match status" value="1"/>
</dbReference>
<evidence type="ECO:0000256" key="1">
    <source>
        <dbReference type="ARBA" id="ARBA00022801"/>
    </source>
</evidence>
<dbReference type="PANTHER" id="PTHR43156:SF2">
    <property type="entry name" value="STAGE II SPORULATION PROTEIN E"/>
    <property type="match status" value="1"/>
</dbReference>
<dbReference type="InterPro" id="IPR002645">
    <property type="entry name" value="STAS_dom"/>
</dbReference>
<dbReference type="InterPro" id="IPR036457">
    <property type="entry name" value="PPM-type-like_dom_sf"/>
</dbReference>
<dbReference type="EMBL" id="JBBEGN010000007">
    <property type="protein sequence ID" value="MEJ2869242.1"/>
    <property type="molecule type" value="Genomic_DNA"/>
</dbReference>
<dbReference type="Pfam" id="PF07228">
    <property type="entry name" value="SpoIIE"/>
    <property type="match status" value="1"/>
</dbReference>
<feature type="region of interest" description="Disordered" evidence="2">
    <location>
        <begin position="1"/>
        <end position="76"/>
    </location>
</feature>
<evidence type="ECO:0000313" key="5">
    <source>
        <dbReference type="Proteomes" id="UP001385809"/>
    </source>
</evidence>
<dbReference type="PROSITE" id="PS50801">
    <property type="entry name" value="STAS"/>
    <property type="match status" value="1"/>
</dbReference>
<proteinExistence type="predicted"/>